<dbReference type="GO" id="GO:0006952">
    <property type="term" value="P:defense response"/>
    <property type="evidence" value="ECO:0007669"/>
    <property type="project" value="InterPro"/>
</dbReference>
<dbReference type="Gene3D" id="3.80.10.10">
    <property type="entry name" value="Ribonuclease Inhibitor"/>
    <property type="match status" value="3"/>
</dbReference>
<feature type="domain" description="TIR" evidence="6">
    <location>
        <begin position="67"/>
        <end position="204"/>
    </location>
</feature>
<comment type="caution">
    <text evidence="7">The sequence shown here is derived from an EMBL/GenBank/DDBJ whole genome shotgun (WGS) entry which is preliminary data.</text>
</comment>
<keyword evidence="2" id="KW-0677">Repeat</keyword>
<dbReference type="PANTHER" id="PTHR11017">
    <property type="entry name" value="LEUCINE-RICH REPEAT-CONTAINING PROTEIN"/>
    <property type="match status" value="1"/>
</dbReference>
<dbReference type="Gene3D" id="3.40.50.10140">
    <property type="entry name" value="Toll/interleukin-1 receptor homology (TIR) domain"/>
    <property type="match status" value="1"/>
</dbReference>
<dbReference type="PANTHER" id="PTHR11017:SF570">
    <property type="entry name" value="DISEASE RESISTANCE PROTEIN (TIR-NBS CLASS)-RELATED"/>
    <property type="match status" value="1"/>
</dbReference>
<keyword evidence="5" id="KW-0472">Membrane</keyword>
<dbReference type="SUPFAM" id="SSF52200">
    <property type="entry name" value="Toll/Interleukin receptor TIR domain"/>
    <property type="match status" value="1"/>
</dbReference>
<dbReference type="FunFam" id="3.40.50.10140:FF:000007">
    <property type="entry name" value="Disease resistance protein (TIR-NBS-LRR class)"/>
    <property type="match status" value="1"/>
</dbReference>
<dbReference type="EMBL" id="CAMGYJ010000005">
    <property type="protein sequence ID" value="CAI0414466.1"/>
    <property type="molecule type" value="Genomic_DNA"/>
</dbReference>
<dbReference type="GO" id="GO:0007165">
    <property type="term" value="P:signal transduction"/>
    <property type="evidence" value="ECO:0007669"/>
    <property type="project" value="InterPro"/>
</dbReference>
<keyword evidence="8" id="KW-1185">Reference proteome</keyword>
<gene>
    <name evidence="7" type="ORF">LITE_LOCUS16301</name>
</gene>
<dbReference type="InterPro" id="IPR002182">
    <property type="entry name" value="NB-ARC"/>
</dbReference>
<dbReference type="SMART" id="SM00255">
    <property type="entry name" value="TIR"/>
    <property type="match status" value="1"/>
</dbReference>
<protein>
    <recommendedName>
        <fullName evidence="6">TIR domain-containing protein</fullName>
    </recommendedName>
</protein>
<dbReference type="Proteomes" id="UP001154282">
    <property type="component" value="Unassembled WGS sequence"/>
</dbReference>
<reference evidence="7" key="1">
    <citation type="submission" date="2022-08" db="EMBL/GenBank/DDBJ databases">
        <authorList>
            <person name="Gutierrez-Valencia J."/>
        </authorList>
    </citation>
    <scope>NUCLEOTIDE SEQUENCE</scope>
</reference>
<dbReference type="InterPro" id="IPR032675">
    <property type="entry name" value="LRR_dom_sf"/>
</dbReference>
<evidence type="ECO:0000256" key="2">
    <source>
        <dbReference type="ARBA" id="ARBA00022737"/>
    </source>
</evidence>
<dbReference type="InterPro" id="IPR042197">
    <property type="entry name" value="Apaf_helical"/>
</dbReference>
<evidence type="ECO:0000256" key="1">
    <source>
        <dbReference type="ARBA" id="ARBA00022614"/>
    </source>
</evidence>
<dbReference type="Gene3D" id="3.40.50.300">
    <property type="entry name" value="P-loop containing nucleotide triphosphate hydrolases"/>
    <property type="match status" value="1"/>
</dbReference>
<dbReference type="AlphaFoldDB" id="A0AAV0JXF9"/>
<evidence type="ECO:0000256" key="4">
    <source>
        <dbReference type="SAM" id="MobiDB-lite"/>
    </source>
</evidence>
<dbReference type="InterPro" id="IPR035897">
    <property type="entry name" value="Toll_tir_struct_dom_sf"/>
</dbReference>
<dbReference type="Pfam" id="PF23282">
    <property type="entry name" value="WHD_ROQ1"/>
    <property type="match status" value="1"/>
</dbReference>
<dbReference type="Pfam" id="PF00931">
    <property type="entry name" value="NB-ARC"/>
    <property type="match status" value="1"/>
</dbReference>
<keyword evidence="5" id="KW-1133">Transmembrane helix</keyword>
<name>A0AAV0JXF9_9ROSI</name>
<dbReference type="InterPro" id="IPR027417">
    <property type="entry name" value="P-loop_NTPase"/>
</dbReference>
<dbReference type="InterPro" id="IPR000157">
    <property type="entry name" value="TIR_dom"/>
</dbReference>
<dbReference type="PROSITE" id="PS50104">
    <property type="entry name" value="TIR"/>
    <property type="match status" value="1"/>
</dbReference>
<dbReference type="SUPFAM" id="SSF52540">
    <property type="entry name" value="P-loop containing nucleoside triphosphate hydrolases"/>
    <property type="match status" value="1"/>
</dbReference>
<feature type="region of interest" description="Disordered" evidence="4">
    <location>
        <begin position="35"/>
        <end position="59"/>
    </location>
</feature>
<dbReference type="SUPFAM" id="SSF52058">
    <property type="entry name" value="L domain-like"/>
    <property type="match status" value="1"/>
</dbReference>
<keyword evidence="1" id="KW-0433">Leucine-rich repeat</keyword>
<keyword evidence="5" id="KW-0812">Transmembrane</keyword>
<dbReference type="PRINTS" id="PR00364">
    <property type="entry name" value="DISEASERSIST"/>
</dbReference>
<keyword evidence="3" id="KW-0520">NAD</keyword>
<dbReference type="Pfam" id="PF01582">
    <property type="entry name" value="TIR"/>
    <property type="match status" value="1"/>
</dbReference>
<dbReference type="GO" id="GO:0043531">
    <property type="term" value="F:ADP binding"/>
    <property type="evidence" value="ECO:0007669"/>
    <property type="project" value="InterPro"/>
</dbReference>
<proteinExistence type="predicted"/>
<accession>A0AAV0JXF9</accession>
<organism evidence="7 8">
    <name type="scientific">Linum tenue</name>
    <dbReference type="NCBI Taxonomy" id="586396"/>
    <lineage>
        <taxon>Eukaryota</taxon>
        <taxon>Viridiplantae</taxon>
        <taxon>Streptophyta</taxon>
        <taxon>Embryophyta</taxon>
        <taxon>Tracheophyta</taxon>
        <taxon>Spermatophyta</taxon>
        <taxon>Magnoliopsida</taxon>
        <taxon>eudicotyledons</taxon>
        <taxon>Gunneridae</taxon>
        <taxon>Pentapetalae</taxon>
        <taxon>rosids</taxon>
        <taxon>fabids</taxon>
        <taxon>Malpighiales</taxon>
        <taxon>Linaceae</taxon>
        <taxon>Linum</taxon>
    </lineage>
</organism>
<evidence type="ECO:0000313" key="8">
    <source>
        <dbReference type="Proteomes" id="UP001154282"/>
    </source>
</evidence>
<dbReference type="Gene3D" id="1.10.8.430">
    <property type="entry name" value="Helical domain of apoptotic protease-activating factors"/>
    <property type="match status" value="1"/>
</dbReference>
<sequence length="1248" mass="140749">MDYAKGAVTSIVVIFIPLLILLYKLWLGRRNSDASNRVDNASTQPDSIANASESADSENTLLPLPSGEYEVFLSFRGPDTRYQITDILYRFLVNLKIRTFKDDDELRKGEGIWPSLVKAIEQSKIYVPIFSENYACSKWCLRELAAMVERQERDEGCIILPIFYMVDPRDVRHQSGPYEEAFQKHNMNFEEKTTEVWKAAMNKVGALKGWHIKSNNEQGAITDLVTGVIWSHLSKNNYLLETDELVGVDDHIKEVEERMSLDSGGMIIVGIHGLGGIGKTTLAKAVYNKTSALFDRCCFMENVRETLQQNDGCLILQKNLISSILRTKFDCDIANASEGVKIVRDRVYHFKVLIVLDDVDEKLEFRSILGDTEDLVPGSRFIVTSRNIKVLSTLTEQDRLYGVRKMRPPHALQLFCKHSFRKDSPPPIYETLSEDIVSVAGGLPLTLKLVGSLLFKEEEGIWKEKLRQLREVPEEEVVERLKISYDTLNHEAKQIFLDIACFFIETEKEIASYMWSDCGFFPIVNINILIQRCMIEMDDHNKFHMHDQLRDMAREIIRREDIKYPWKRSRIWSTEMAMDMLRDKKGTDRVEAIRVNLSSNDDDDDNEDNDVVEEELEKDCFMNLSELRYLEVRAVKLACDISNHLPNLRWLRLELMDGNGLDNIRMKNLVILQLLQPVDESWEGWSHIKVSNKLKVLEFLGDSLTKLPQFPQSGRLEVLSVSEFSGESGYLDIGNLRNLKVLRLEGCDISEIRGGTIGMMKGLRELDFSELCCEKNLRQVLRDIGELGSLEILMVSCEINLLLGIKLPTSLKVLETSSPVANLPELLELENLAVRDCDSGLEIPTADSSMWWKISKLKSLSLSNSKMTTSITTSPTPLLLLPSSLTSLVIYSCPKLVWLPSLENLENLTQFKISLCPSLKQIPSLDSLLSLTSLSLSGCKALERLPSLAYLSKLLELDIDFCPRLAEIQGLGGLRSLQKLSIDDAESLTRLLGFRTLLSFNKLTTLIIGISPLLSSVSFKDPEYDDDGDGQLAAILNSLRYLLISGTTPVLQSFCQILQLSKFPMMKQLKITGTGGKDNVDTELVLDWIESMEELNELTLLDLASIRRLPPLSKLRKLYRLTVADAPKLQEIGPLGGLSSLEHLDLSGCTSLQRLPEDVSSLEQLRSVNIRGCTSLSDFSALKNLQQNVTIWWPVSNALPSDDADLMSDSDLDSNYDISDSGSVTVSRSIRIYNLDSGSDADSYSSES</sequence>
<dbReference type="SUPFAM" id="SSF52047">
    <property type="entry name" value="RNI-like"/>
    <property type="match status" value="1"/>
</dbReference>
<evidence type="ECO:0000256" key="5">
    <source>
        <dbReference type="SAM" id="Phobius"/>
    </source>
</evidence>
<dbReference type="InterPro" id="IPR044974">
    <property type="entry name" value="Disease_R_plants"/>
</dbReference>
<evidence type="ECO:0000313" key="7">
    <source>
        <dbReference type="EMBL" id="CAI0414466.1"/>
    </source>
</evidence>
<feature type="transmembrane region" description="Helical" evidence="5">
    <location>
        <begin position="6"/>
        <end position="27"/>
    </location>
</feature>
<evidence type="ECO:0000256" key="3">
    <source>
        <dbReference type="ARBA" id="ARBA00023027"/>
    </source>
</evidence>
<dbReference type="InterPro" id="IPR058192">
    <property type="entry name" value="WHD_ROQ1-like"/>
</dbReference>
<evidence type="ECO:0000259" key="6">
    <source>
        <dbReference type="PROSITE" id="PS50104"/>
    </source>
</evidence>